<keyword evidence="4" id="KW-0812">Transmembrane</keyword>
<evidence type="ECO:0000256" key="1">
    <source>
        <dbReference type="ARBA" id="ARBA00000085"/>
    </source>
</evidence>
<dbReference type="InterPro" id="IPR036097">
    <property type="entry name" value="HisK_dim/P_sf"/>
</dbReference>
<gene>
    <name evidence="6" type="ORF">KT99_12674</name>
</gene>
<keyword evidence="3" id="KW-0597">Phosphoprotein</keyword>
<evidence type="ECO:0000259" key="5">
    <source>
        <dbReference type="SMART" id="SM00388"/>
    </source>
</evidence>
<dbReference type="AlphaFoldDB" id="A9CZ02"/>
<accession>A9CZ02</accession>
<dbReference type="Gene3D" id="1.10.287.130">
    <property type="match status" value="1"/>
</dbReference>
<dbReference type="SUPFAM" id="SSF47384">
    <property type="entry name" value="Homodimeric domain of signal transducing histidine kinase"/>
    <property type="match status" value="1"/>
</dbReference>
<organism evidence="6 7">
    <name type="scientific">Shewanella benthica KT99</name>
    <dbReference type="NCBI Taxonomy" id="314608"/>
    <lineage>
        <taxon>Bacteria</taxon>
        <taxon>Pseudomonadati</taxon>
        <taxon>Pseudomonadota</taxon>
        <taxon>Gammaproteobacteria</taxon>
        <taxon>Alteromonadales</taxon>
        <taxon>Shewanellaceae</taxon>
        <taxon>Shewanella</taxon>
    </lineage>
</organism>
<comment type="catalytic activity">
    <reaction evidence="1">
        <text>ATP + protein L-histidine = ADP + protein N-phospho-L-histidine.</text>
        <dbReference type="EC" id="2.7.13.3"/>
    </reaction>
</comment>
<dbReference type="EMBL" id="ABIC01000004">
    <property type="protein sequence ID" value="EDQ02223.1"/>
    <property type="molecule type" value="Genomic_DNA"/>
</dbReference>
<dbReference type="EC" id="2.7.13.3" evidence="2"/>
<comment type="caution">
    <text evidence="6">The sequence shown here is derived from an EMBL/GenBank/DDBJ whole genome shotgun (WGS) entry which is preliminary data.</text>
</comment>
<sequence>MPEYNKKYSISAWSIAPAGRTYELCLLVLFITVMVMSLSVLLSLKISNHMRFTQLAIETRSKFAMLSSINHEIRTPINAVLGYSQMLKDSNYCDVSGRDTLDKIIWSANLLNSVAENTLNFSKSEAGT</sequence>
<evidence type="ECO:0000256" key="3">
    <source>
        <dbReference type="ARBA" id="ARBA00022553"/>
    </source>
</evidence>
<dbReference type="PANTHER" id="PTHR43719:SF28">
    <property type="entry name" value="PEROXIDE STRESS-ACTIVATED HISTIDINE KINASE MAK1-RELATED"/>
    <property type="match status" value="1"/>
</dbReference>
<dbReference type="InterPro" id="IPR003661">
    <property type="entry name" value="HisK_dim/P_dom"/>
</dbReference>
<evidence type="ECO:0000313" key="6">
    <source>
        <dbReference type="EMBL" id="EDQ02223.1"/>
    </source>
</evidence>
<dbReference type="SMART" id="SM00388">
    <property type="entry name" value="HisKA"/>
    <property type="match status" value="1"/>
</dbReference>
<protein>
    <recommendedName>
        <fullName evidence="2">histidine kinase</fullName>
        <ecNumber evidence="2">2.7.13.3</ecNumber>
    </recommendedName>
</protein>
<keyword evidence="4" id="KW-1133">Transmembrane helix</keyword>
<dbReference type="Pfam" id="PF00512">
    <property type="entry name" value="HisKA"/>
    <property type="match status" value="1"/>
</dbReference>
<reference evidence="6 7" key="1">
    <citation type="submission" date="2007-10" db="EMBL/GenBank/DDBJ databases">
        <authorList>
            <person name="Yayanos A."/>
            <person name="Ferriera S."/>
            <person name="Johnson J."/>
            <person name="Kravitz S."/>
            <person name="Halpern A."/>
            <person name="Remington K."/>
            <person name="Beeson K."/>
            <person name="Tran B."/>
            <person name="Rogers Y.-H."/>
            <person name="Friedman R."/>
            <person name="Venter J.C."/>
        </authorList>
    </citation>
    <scope>NUCLEOTIDE SEQUENCE [LARGE SCALE GENOMIC DNA]</scope>
    <source>
        <strain evidence="6 7">KT99</strain>
    </source>
</reference>
<dbReference type="PANTHER" id="PTHR43719">
    <property type="entry name" value="TWO-COMPONENT HISTIDINE KINASE"/>
    <property type="match status" value="1"/>
</dbReference>
<name>A9CZ02_9GAMM</name>
<dbReference type="RefSeq" id="WP_005496651.1">
    <property type="nucleotide sequence ID" value="NZ_ABIC01000004.1"/>
</dbReference>
<dbReference type="STRING" id="314608.KT99_12674"/>
<evidence type="ECO:0000256" key="2">
    <source>
        <dbReference type="ARBA" id="ARBA00012438"/>
    </source>
</evidence>
<keyword evidence="4" id="KW-0472">Membrane</keyword>
<evidence type="ECO:0000256" key="4">
    <source>
        <dbReference type="SAM" id="Phobius"/>
    </source>
</evidence>
<dbReference type="CDD" id="cd00082">
    <property type="entry name" value="HisKA"/>
    <property type="match status" value="1"/>
</dbReference>
<dbReference type="InterPro" id="IPR050956">
    <property type="entry name" value="2C_system_His_kinase"/>
</dbReference>
<dbReference type="Proteomes" id="UP000005839">
    <property type="component" value="Unassembled WGS sequence"/>
</dbReference>
<evidence type="ECO:0000313" key="7">
    <source>
        <dbReference type="Proteomes" id="UP000005839"/>
    </source>
</evidence>
<keyword evidence="7" id="KW-1185">Reference proteome</keyword>
<proteinExistence type="predicted"/>
<feature type="domain" description="Signal transduction histidine kinase dimerisation/phosphoacceptor" evidence="5">
    <location>
        <begin position="61"/>
        <end position="127"/>
    </location>
</feature>
<feature type="transmembrane region" description="Helical" evidence="4">
    <location>
        <begin position="20"/>
        <end position="44"/>
    </location>
</feature>
<dbReference type="GO" id="GO:0000155">
    <property type="term" value="F:phosphorelay sensor kinase activity"/>
    <property type="evidence" value="ECO:0007669"/>
    <property type="project" value="InterPro"/>
</dbReference>